<keyword evidence="3" id="KW-1185">Reference proteome</keyword>
<organism evidence="4">
    <name type="scientific">Echinostoma caproni</name>
    <dbReference type="NCBI Taxonomy" id="27848"/>
    <lineage>
        <taxon>Eukaryota</taxon>
        <taxon>Metazoa</taxon>
        <taxon>Spiralia</taxon>
        <taxon>Lophotrochozoa</taxon>
        <taxon>Platyhelminthes</taxon>
        <taxon>Trematoda</taxon>
        <taxon>Digenea</taxon>
        <taxon>Plagiorchiida</taxon>
        <taxon>Echinostomata</taxon>
        <taxon>Echinostomatoidea</taxon>
        <taxon>Echinostomatidae</taxon>
        <taxon>Echinostoma</taxon>
    </lineage>
</organism>
<dbReference type="OrthoDB" id="6282125at2759"/>
<evidence type="ECO:0000256" key="1">
    <source>
        <dbReference type="SAM" id="MobiDB-lite"/>
    </source>
</evidence>
<reference evidence="2 3" key="2">
    <citation type="submission" date="2018-11" db="EMBL/GenBank/DDBJ databases">
        <authorList>
            <consortium name="Pathogen Informatics"/>
        </authorList>
    </citation>
    <scope>NUCLEOTIDE SEQUENCE [LARGE SCALE GENOMIC DNA]</scope>
    <source>
        <strain evidence="2 3">Egypt</strain>
    </source>
</reference>
<dbReference type="Proteomes" id="UP000272942">
    <property type="component" value="Unassembled WGS sequence"/>
</dbReference>
<sequence>MVQIFTFKKREQNSVLVGRGMKARYKRADWRAYKSRYPQSNKINKSSKEHRDAVNFNSLRRFSFKEQLVVPEPSAMITNVSTAEEPIPSDTHSPVADKSSPDEEAPEHLLDMAEVDHAQHVESSIVPSFHVSPNGQIIWCLRKFTPSGPNEVDGGVVDVCLEPNGICGLAQSWLQGQPGQWESAVLRRVVSLDLGNNRAVFVTSMGQVKVQFGLSQRRPYCQSYTWPCPNYHLLQVALSASGIVWALAVTRSDDQPDGGPLNSGDNEELAVNVLLYPILLQFSVLLPADLLDPGQTNGSGNSHSSPTTVSPLHIKSQLKSSCWIPLSIPNSLQSTVRRLMHYRSQSGLNGLATALNATFQLRFTTQDQVFDPTSDELVTEPPGFHGYYTLGWLISTASQSVDAQGCGFFLPNLNPPYKADDTSWCEVSPWVCSLVTGRRNPNVC</sequence>
<gene>
    <name evidence="2" type="ORF">ECPE_LOCUS12334</name>
</gene>
<evidence type="ECO:0000313" key="3">
    <source>
        <dbReference type="Proteomes" id="UP000272942"/>
    </source>
</evidence>
<evidence type="ECO:0000313" key="2">
    <source>
        <dbReference type="EMBL" id="VDP89606.1"/>
    </source>
</evidence>
<proteinExistence type="predicted"/>
<feature type="region of interest" description="Disordered" evidence="1">
    <location>
        <begin position="81"/>
        <end position="106"/>
    </location>
</feature>
<reference evidence="4" key="1">
    <citation type="submission" date="2016-06" db="UniProtKB">
        <authorList>
            <consortium name="WormBaseParasite"/>
        </authorList>
    </citation>
    <scope>IDENTIFICATION</scope>
</reference>
<dbReference type="WBParaSite" id="ECPE_0001237001-mRNA-1">
    <property type="protein sequence ID" value="ECPE_0001237001-mRNA-1"/>
    <property type="gene ID" value="ECPE_0001237001"/>
</dbReference>
<name>A0A183AZE9_9TREM</name>
<evidence type="ECO:0000313" key="4">
    <source>
        <dbReference type="WBParaSite" id="ECPE_0001237001-mRNA-1"/>
    </source>
</evidence>
<dbReference type="EMBL" id="UZAN01052657">
    <property type="protein sequence ID" value="VDP89606.1"/>
    <property type="molecule type" value="Genomic_DNA"/>
</dbReference>
<dbReference type="AlphaFoldDB" id="A0A183AZE9"/>
<accession>A0A183AZE9</accession>
<protein>
    <submittedName>
        <fullName evidence="4">Enhancer of mRNA-decapping protein 4</fullName>
    </submittedName>
</protein>